<dbReference type="GO" id="GO:0000156">
    <property type="term" value="F:phosphorelay response regulator activity"/>
    <property type="evidence" value="ECO:0007669"/>
    <property type="project" value="InterPro"/>
</dbReference>
<dbReference type="PANTHER" id="PTHR37299:SF1">
    <property type="entry name" value="STAGE 0 SPORULATION PROTEIN A HOMOLOG"/>
    <property type="match status" value="1"/>
</dbReference>
<dbReference type="KEGG" id="chk:D4L85_04815"/>
<evidence type="ECO:0000313" key="5">
    <source>
        <dbReference type="Proteomes" id="UP000266183"/>
    </source>
</evidence>
<protein>
    <submittedName>
        <fullName evidence="4">DNA-binding response regulator</fullName>
    </submittedName>
</protein>
<dbReference type="Proteomes" id="UP000266183">
    <property type="component" value="Chromosome"/>
</dbReference>
<evidence type="ECO:0000256" key="1">
    <source>
        <dbReference type="PROSITE-ProRule" id="PRU00169"/>
    </source>
</evidence>
<feature type="modified residue" description="4-aspartylphosphate" evidence="1">
    <location>
        <position position="55"/>
    </location>
</feature>
<evidence type="ECO:0000259" key="3">
    <source>
        <dbReference type="PROSITE" id="PS50930"/>
    </source>
</evidence>
<dbReference type="Pfam" id="PF00072">
    <property type="entry name" value="Response_reg"/>
    <property type="match status" value="1"/>
</dbReference>
<dbReference type="Pfam" id="PF04397">
    <property type="entry name" value="LytTR"/>
    <property type="match status" value="1"/>
</dbReference>
<gene>
    <name evidence="4" type="ORF">D4L85_04815</name>
</gene>
<dbReference type="EMBL" id="CP032382">
    <property type="protein sequence ID" value="AYB29941.1"/>
    <property type="molecule type" value="Genomic_DNA"/>
</dbReference>
<evidence type="ECO:0000313" key="4">
    <source>
        <dbReference type="EMBL" id="AYB29941.1"/>
    </source>
</evidence>
<dbReference type="InterPro" id="IPR046947">
    <property type="entry name" value="LytR-like"/>
</dbReference>
<dbReference type="GO" id="GO:0003677">
    <property type="term" value="F:DNA binding"/>
    <property type="evidence" value="ECO:0007669"/>
    <property type="project" value="UniProtKB-KW"/>
</dbReference>
<name>A0A385SHL0_9BACT</name>
<feature type="domain" description="Response regulatory" evidence="2">
    <location>
        <begin position="4"/>
        <end position="115"/>
    </location>
</feature>
<proteinExistence type="predicted"/>
<dbReference type="SMART" id="SM00850">
    <property type="entry name" value="LytTR"/>
    <property type="match status" value="1"/>
</dbReference>
<keyword evidence="1" id="KW-0597">Phosphoprotein</keyword>
<dbReference type="AlphaFoldDB" id="A0A385SHL0"/>
<dbReference type="InterPro" id="IPR011006">
    <property type="entry name" value="CheY-like_superfamily"/>
</dbReference>
<keyword evidence="5" id="KW-1185">Reference proteome</keyword>
<dbReference type="RefSeq" id="WP_119753248.1">
    <property type="nucleotide sequence ID" value="NZ_CP032382.1"/>
</dbReference>
<dbReference type="OrthoDB" id="1646880at2"/>
<dbReference type="SUPFAM" id="SSF52172">
    <property type="entry name" value="CheY-like"/>
    <property type="match status" value="1"/>
</dbReference>
<feature type="domain" description="HTH LytTR-type" evidence="3">
    <location>
        <begin position="140"/>
        <end position="234"/>
    </location>
</feature>
<organism evidence="4 5">
    <name type="scientific">Chryseolinea soli</name>
    <dbReference type="NCBI Taxonomy" id="2321403"/>
    <lineage>
        <taxon>Bacteria</taxon>
        <taxon>Pseudomonadati</taxon>
        <taxon>Bacteroidota</taxon>
        <taxon>Cytophagia</taxon>
        <taxon>Cytophagales</taxon>
        <taxon>Fulvivirgaceae</taxon>
        <taxon>Chryseolinea</taxon>
    </lineage>
</organism>
<evidence type="ECO:0000259" key="2">
    <source>
        <dbReference type="PROSITE" id="PS50110"/>
    </source>
</evidence>
<keyword evidence="4" id="KW-0238">DNA-binding</keyword>
<reference evidence="5" key="1">
    <citation type="submission" date="2018-09" db="EMBL/GenBank/DDBJ databases">
        <title>Chryseolinea sp. KIS68-18 isolated from soil.</title>
        <authorList>
            <person name="Weon H.-Y."/>
            <person name="Kwon S.-W."/>
            <person name="Lee S.A."/>
        </authorList>
    </citation>
    <scope>NUCLEOTIDE SEQUENCE [LARGE SCALE GENOMIC DNA]</scope>
    <source>
        <strain evidence="5">KIS68-18</strain>
    </source>
</reference>
<dbReference type="PROSITE" id="PS50110">
    <property type="entry name" value="RESPONSE_REGULATORY"/>
    <property type="match status" value="1"/>
</dbReference>
<dbReference type="InterPro" id="IPR007492">
    <property type="entry name" value="LytTR_DNA-bd_dom"/>
</dbReference>
<dbReference type="SMART" id="SM00448">
    <property type="entry name" value="REC"/>
    <property type="match status" value="1"/>
</dbReference>
<accession>A0A385SHL0</accession>
<dbReference type="PROSITE" id="PS50930">
    <property type="entry name" value="HTH_LYTTR"/>
    <property type="match status" value="1"/>
</dbReference>
<dbReference type="Gene3D" id="3.40.50.2300">
    <property type="match status" value="1"/>
</dbReference>
<sequence>MKLNCLIIDDEPVARKGLEEHVQAIDFLRCVASCEDALKAAPYINEQKIDLIYLDIHMPKITGIDFLKTLRNPPITIFTTAYSDHAVEGYSLDVIDYLVKPITFERFLRASQKAMEYFQLKARAEQNSAPGVDYYFVRCDRKFEKVFFRDISYVEGMQNYVIIHTGERKLITYITLASLEEQMPKDQFLRVHKSFLISLPHVKAIEGDEIILENARVPIGRTLREQVVQRIIGDHLFKR</sequence>
<dbReference type="PANTHER" id="PTHR37299">
    <property type="entry name" value="TRANSCRIPTIONAL REGULATOR-RELATED"/>
    <property type="match status" value="1"/>
</dbReference>
<dbReference type="InterPro" id="IPR001789">
    <property type="entry name" value="Sig_transdc_resp-reg_receiver"/>
</dbReference>
<dbReference type="Gene3D" id="2.40.50.1020">
    <property type="entry name" value="LytTr DNA-binding domain"/>
    <property type="match status" value="1"/>
</dbReference>